<gene>
    <name evidence="2" type="ORF">PAXINDRAFT_21741</name>
</gene>
<dbReference type="AlphaFoldDB" id="A0A0C9SLT4"/>
<feature type="compositionally biased region" description="Basic residues" evidence="1">
    <location>
        <begin position="17"/>
        <end position="31"/>
    </location>
</feature>
<feature type="region of interest" description="Disordered" evidence="1">
    <location>
        <begin position="1"/>
        <end position="46"/>
    </location>
</feature>
<sequence length="389" mass="42393">MPKPSTPKAKPSTPKAQRSKPAKPSSKKAAKSNKENTEDASGDDMKSPRVVVSWAKPEHFHMTDALLTLIEDSVTWKGAFGFDIGADPDPTPTGKGKSLIQHCADITIAFFITGDKDSKWTLNDIKMLKVVIKNRVHTLKTIYHSLHQELGETGHGLVVDGHDGDLRAGSAAANVWEDIQRKFPWYVHMAALVGGSPNYSRKAVSNSQSALDLSILGTENLDDEDETICHTPTPFEDEDAPDQSSMPPSPSLLVVMDDEDGNDGHAGEKLTLTIPSKRAADSASVMQSVKKRKTAQDLVKEVADAEHQARLAMNATNAKECTAREQIKRQSAHDTAIAVEHLRVKAQQEQAAAQHAHELRMMDKQIELARLQRGGYQGALGPIDPQLQG</sequence>
<reference evidence="3" key="2">
    <citation type="submission" date="2015-01" db="EMBL/GenBank/DDBJ databases">
        <title>Evolutionary Origins and Diversification of the Mycorrhizal Mutualists.</title>
        <authorList>
            <consortium name="DOE Joint Genome Institute"/>
            <consortium name="Mycorrhizal Genomics Consortium"/>
            <person name="Kohler A."/>
            <person name="Kuo A."/>
            <person name="Nagy L.G."/>
            <person name="Floudas D."/>
            <person name="Copeland A."/>
            <person name="Barry K.W."/>
            <person name="Cichocki N."/>
            <person name="Veneault-Fourrey C."/>
            <person name="LaButti K."/>
            <person name="Lindquist E.A."/>
            <person name="Lipzen A."/>
            <person name="Lundell T."/>
            <person name="Morin E."/>
            <person name="Murat C."/>
            <person name="Riley R."/>
            <person name="Ohm R."/>
            <person name="Sun H."/>
            <person name="Tunlid A."/>
            <person name="Henrissat B."/>
            <person name="Grigoriev I.V."/>
            <person name="Hibbett D.S."/>
            <person name="Martin F."/>
        </authorList>
    </citation>
    <scope>NUCLEOTIDE SEQUENCE [LARGE SCALE GENOMIC DNA]</scope>
    <source>
        <strain evidence="3">ATCC 200175</strain>
    </source>
</reference>
<reference evidence="2 3" key="1">
    <citation type="submission" date="2014-06" db="EMBL/GenBank/DDBJ databases">
        <authorList>
            <consortium name="DOE Joint Genome Institute"/>
            <person name="Kuo A."/>
            <person name="Kohler A."/>
            <person name="Nagy L.G."/>
            <person name="Floudas D."/>
            <person name="Copeland A."/>
            <person name="Barry K.W."/>
            <person name="Cichocki N."/>
            <person name="Veneault-Fourrey C."/>
            <person name="LaButti K."/>
            <person name="Lindquist E.A."/>
            <person name="Lipzen A."/>
            <person name="Lundell T."/>
            <person name="Morin E."/>
            <person name="Murat C."/>
            <person name="Sun H."/>
            <person name="Tunlid A."/>
            <person name="Henrissat B."/>
            <person name="Grigoriev I.V."/>
            <person name="Hibbett D.S."/>
            <person name="Martin F."/>
            <person name="Nordberg H.P."/>
            <person name="Cantor M.N."/>
            <person name="Hua S.X."/>
        </authorList>
    </citation>
    <scope>NUCLEOTIDE SEQUENCE [LARGE SCALE GENOMIC DNA]</scope>
    <source>
        <strain evidence="2 3">ATCC 200175</strain>
    </source>
</reference>
<feature type="compositionally biased region" description="Low complexity" evidence="1">
    <location>
        <begin position="1"/>
        <end position="16"/>
    </location>
</feature>
<dbReference type="Proteomes" id="UP000053647">
    <property type="component" value="Unassembled WGS sequence"/>
</dbReference>
<proteinExistence type="predicted"/>
<evidence type="ECO:0000256" key="1">
    <source>
        <dbReference type="SAM" id="MobiDB-lite"/>
    </source>
</evidence>
<evidence type="ECO:0000313" key="3">
    <source>
        <dbReference type="Proteomes" id="UP000053647"/>
    </source>
</evidence>
<dbReference type="OrthoDB" id="3266683at2759"/>
<keyword evidence="3" id="KW-1185">Reference proteome</keyword>
<protein>
    <submittedName>
        <fullName evidence="2">Uncharacterized protein</fullName>
    </submittedName>
</protein>
<feature type="compositionally biased region" description="Basic and acidic residues" evidence="1">
    <location>
        <begin position="32"/>
        <end position="46"/>
    </location>
</feature>
<name>A0A0C9SLT4_PAXIN</name>
<dbReference type="HOGENOM" id="CLU_051721_0_0_1"/>
<evidence type="ECO:0000313" key="2">
    <source>
        <dbReference type="EMBL" id="KIJ04979.1"/>
    </source>
</evidence>
<organism evidence="2 3">
    <name type="scientific">Paxillus involutus ATCC 200175</name>
    <dbReference type="NCBI Taxonomy" id="664439"/>
    <lineage>
        <taxon>Eukaryota</taxon>
        <taxon>Fungi</taxon>
        <taxon>Dikarya</taxon>
        <taxon>Basidiomycota</taxon>
        <taxon>Agaricomycotina</taxon>
        <taxon>Agaricomycetes</taxon>
        <taxon>Agaricomycetidae</taxon>
        <taxon>Boletales</taxon>
        <taxon>Paxilineae</taxon>
        <taxon>Paxillaceae</taxon>
        <taxon>Paxillus</taxon>
    </lineage>
</organism>
<dbReference type="EMBL" id="KN821353">
    <property type="protein sequence ID" value="KIJ04979.1"/>
    <property type="molecule type" value="Genomic_DNA"/>
</dbReference>
<accession>A0A0C9SLT4</accession>